<reference evidence="1" key="1">
    <citation type="submission" date="2016-03" db="EMBL/GenBank/DDBJ databases">
        <authorList>
            <person name="Ploux O."/>
        </authorList>
    </citation>
    <scope>NUCLEOTIDE SEQUENCE</scope>
    <source>
        <strain evidence="1">UC10</strain>
    </source>
</reference>
<name>A0A1Y5PPP8_9SPHN</name>
<evidence type="ECO:0000313" key="1">
    <source>
        <dbReference type="EMBL" id="SBV32003.1"/>
    </source>
</evidence>
<dbReference type="AlphaFoldDB" id="A0A1Y5PPP8"/>
<protein>
    <submittedName>
        <fullName evidence="1">Uncharacterized protein</fullName>
    </submittedName>
</protein>
<accession>A0A1Y5PPP8</accession>
<dbReference type="KEGG" id="sphu:SPPYR_0883"/>
<organism evidence="1">
    <name type="scientific">uncultured Sphingopyxis sp</name>
    <dbReference type="NCBI Taxonomy" id="310581"/>
    <lineage>
        <taxon>Bacteria</taxon>
        <taxon>Pseudomonadati</taxon>
        <taxon>Pseudomonadota</taxon>
        <taxon>Alphaproteobacteria</taxon>
        <taxon>Sphingomonadales</taxon>
        <taxon>Sphingomonadaceae</taxon>
        <taxon>Sphingopyxis</taxon>
        <taxon>environmental samples</taxon>
    </lineage>
</organism>
<dbReference type="EMBL" id="LT598653">
    <property type="protein sequence ID" value="SBV32003.1"/>
    <property type="molecule type" value="Genomic_DNA"/>
</dbReference>
<gene>
    <name evidence="1" type="ORF">SPPYR_0883</name>
</gene>
<proteinExistence type="predicted"/>
<sequence length="23" mass="2633">MLYQLSYPGEALRPVGRAGERRL</sequence>